<comment type="caution">
    <text evidence="7">The sequence shown here is derived from an EMBL/GenBank/DDBJ whole genome shotgun (WGS) entry which is preliminary data.</text>
</comment>
<feature type="region of interest" description="Disordered" evidence="5">
    <location>
        <begin position="144"/>
        <end position="248"/>
    </location>
</feature>
<dbReference type="SMART" id="SM00575">
    <property type="entry name" value="ZnF_PMZ"/>
    <property type="match status" value="1"/>
</dbReference>
<evidence type="ECO:0000259" key="6">
    <source>
        <dbReference type="PROSITE" id="PS50966"/>
    </source>
</evidence>
<feature type="domain" description="SWIM-type" evidence="6">
    <location>
        <begin position="20"/>
        <end position="52"/>
    </location>
</feature>
<keyword evidence="3" id="KW-0862">Zinc</keyword>
<dbReference type="PANTHER" id="PTHR31973:SF187">
    <property type="entry name" value="MUTATOR TRANSPOSASE MUDRA PROTEIN"/>
    <property type="match status" value="1"/>
</dbReference>
<dbReference type="Proteomes" id="UP000325081">
    <property type="component" value="Unassembled WGS sequence"/>
</dbReference>
<keyword evidence="8" id="KW-1185">Reference proteome</keyword>
<dbReference type="AlphaFoldDB" id="A0A5A7Q5W7"/>
<evidence type="ECO:0000256" key="5">
    <source>
        <dbReference type="SAM" id="MobiDB-lite"/>
    </source>
</evidence>
<dbReference type="OrthoDB" id="912017at2759"/>
<feature type="compositionally biased region" description="Polar residues" evidence="5">
    <location>
        <begin position="197"/>
        <end position="206"/>
    </location>
</feature>
<evidence type="ECO:0000256" key="2">
    <source>
        <dbReference type="ARBA" id="ARBA00022771"/>
    </source>
</evidence>
<dbReference type="EMBL" id="BKCP01005761">
    <property type="protein sequence ID" value="GER39837.1"/>
    <property type="molecule type" value="Genomic_DNA"/>
</dbReference>
<gene>
    <name evidence="7" type="ORF">STAS_16472</name>
</gene>
<dbReference type="InterPro" id="IPR007527">
    <property type="entry name" value="Znf_SWIM"/>
</dbReference>
<evidence type="ECO:0000256" key="1">
    <source>
        <dbReference type="ARBA" id="ARBA00022723"/>
    </source>
</evidence>
<dbReference type="PROSITE" id="PS50966">
    <property type="entry name" value="ZF_SWIM"/>
    <property type="match status" value="1"/>
</dbReference>
<feature type="region of interest" description="Disordered" evidence="5">
    <location>
        <begin position="94"/>
        <end position="125"/>
    </location>
</feature>
<sequence>MPIKCDDTHFEIKCYDGSQFNVDLEKRSCTCRVWDLSGIPCKHAGSAILAQKWDPVDFVSDWYSAQLYKKVYGGAIFGTNSVSQWTQTLFIPPLPPNFGRGAGRPSKARKRGPEEPKKKKSKNSVKMFKQGWKVTCKKCGLTGHNTRSCDRRKKQGGQVDSILQRKRARSSNRQNNANTSQSSTSVDRPTMLPPNTEEGSTYSNEELQFRGPNCPEYQIPIVPSKAGPSPFEQLQHALGYKHSGGKRN</sequence>
<protein>
    <submittedName>
        <fullName evidence="7">Gag-pol polyprotein</fullName>
    </submittedName>
</protein>
<dbReference type="GO" id="GO:0008270">
    <property type="term" value="F:zinc ion binding"/>
    <property type="evidence" value="ECO:0007669"/>
    <property type="project" value="UniProtKB-KW"/>
</dbReference>
<feature type="compositionally biased region" description="Low complexity" evidence="5">
    <location>
        <begin position="171"/>
        <end position="185"/>
    </location>
</feature>
<evidence type="ECO:0000313" key="8">
    <source>
        <dbReference type="Proteomes" id="UP000325081"/>
    </source>
</evidence>
<keyword evidence="1" id="KW-0479">Metal-binding</keyword>
<dbReference type="Pfam" id="PF04434">
    <property type="entry name" value="SWIM"/>
    <property type="match status" value="1"/>
</dbReference>
<dbReference type="InterPro" id="IPR006564">
    <property type="entry name" value="Znf_PMZ"/>
</dbReference>
<evidence type="ECO:0000313" key="7">
    <source>
        <dbReference type="EMBL" id="GER39837.1"/>
    </source>
</evidence>
<organism evidence="7 8">
    <name type="scientific">Striga asiatica</name>
    <name type="common">Asiatic witchweed</name>
    <name type="synonym">Buchnera asiatica</name>
    <dbReference type="NCBI Taxonomy" id="4170"/>
    <lineage>
        <taxon>Eukaryota</taxon>
        <taxon>Viridiplantae</taxon>
        <taxon>Streptophyta</taxon>
        <taxon>Embryophyta</taxon>
        <taxon>Tracheophyta</taxon>
        <taxon>Spermatophyta</taxon>
        <taxon>Magnoliopsida</taxon>
        <taxon>eudicotyledons</taxon>
        <taxon>Gunneridae</taxon>
        <taxon>Pentapetalae</taxon>
        <taxon>asterids</taxon>
        <taxon>lamiids</taxon>
        <taxon>Lamiales</taxon>
        <taxon>Orobanchaceae</taxon>
        <taxon>Buchnereae</taxon>
        <taxon>Striga</taxon>
    </lineage>
</organism>
<dbReference type="PANTHER" id="PTHR31973">
    <property type="entry name" value="POLYPROTEIN, PUTATIVE-RELATED"/>
    <property type="match status" value="1"/>
</dbReference>
<evidence type="ECO:0000256" key="4">
    <source>
        <dbReference type="PROSITE-ProRule" id="PRU00325"/>
    </source>
</evidence>
<evidence type="ECO:0000256" key="3">
    <source>
        <dbReference type="ARBA" id="ARBA00022833"/>
    </source>
</evidence>
<reference evidence="8" key="1">
    <citation type="journal article" date="2019" name="Curr. Biol.">
        <title>Genome Sequence of Striga asiatica Provides Insight into the Evolution of Plant Parasitism.</title>
        <authorList>
            <person name="Yoshida S."/>
            <person name="Kim S."/>
            <person name="Wafula E.K."/>
            <person name="Tanskanen J."/>
            <person name="Kim Y.M."/>
            <person name="Honaas L."/>
            <person name="Yang Z."/>
            <person name="Spallek T."/>
            <person name="Conn C.E."/>
            <person name="Ichihashi Y."/>
            <person name="Cheong K."/>
            <person name="Cui S."/>
            <person name="Der J.P."/>
            <person name="Gundlach H."/>
            <person name="Jiao Y."/>
            <person name="Hori C."/>
            <person name="Ishida J.K."/>
            <person name="Kasahara H."/>
            <person name="Kiba T."/>
            <person name="Kim M.S."/>
            <person name="Koo N."/>
            <person name="Laohavisit A."/>
            <person name="Lee Y.H."/>
            <person name="Lumba S."/>
            <person name="McCourt P."/>
            <person name="Mortimer J.C."/>
            <person name="Mutuku J.M."/>
            <person name="Nomura T."/>
            <person name="Sasaki-Sekimoto Y."/>
            <person name="Seto Y."/>
            <person name="Wang Y."/>
            <person name="Wakatake T."/>
            <person name="Sakakibara H."/>
            <person name="Demura T."/>
            <person name="Yamaguchi S."/>
            <person name="Yoneyama K."/>
            <person name="Manabe R.I."/>
            <person name="Nelson D.C."/>
            <person name="Schulman A.H."/>
            <person name="Timko M.P."/>
            <person name="dePamphilis C.W."/>
            <person name="Choi D."/>
            <person name="Shirasu K."/>
        </authorList>
    </citation>
    <scope>NUCLEOTIDE SEQUENCE [LARGE SCALE GENOMIC DNA]</scope>
    <source>
        <strain evidence="8">cv. UVA1</strain>
    </source>
</reference>
<name>A0A5A7Q5W7_STRAF</name>
<proteinExistence type="predicted"/>
<accession>A0A5A7Q5W7</accession>
<keyword evidence="2 4" id="KW-0863">Zinc-finger</keyword>